<dbReference type="RefSeq" id="XP_002546697.1">
    <property type="nucleotide sequence ID" value="XM_002546651.1"/>
</dbReference>
<dbReference type="InterPro" id="IPR036389">
    <property type="entry name" value="RNase_III_sf"/>
</dbReference>
<reference evidence="2 3" key="1">
    <citation type="journal article" date="2009" name="Nature">
        <title>Evolution of pathogenicity and sexual reproduction in eight Candida genomes.</title>
        <authorList>
            <person name="Butler G."/>
            <person name="Rasmussen M.D."/>
            <person name="Lin M.F."/>
            <person name="Santos M.A."/>
            <person name="Sakthikumar S."/>
            <person name="Munro C.A."/>
            <person name="Rheinbay E."/>
            <person name="Grabherr M."/>
            <person name="Forche A."/>
            <person name="Reedy J.L."/>
            <person name="Agrafioti I."/>
            <person name="Arnaud M.B."/>
            <person name="Bates S."/>
            <person name="Brown A.J."/>
            <person name="Brunke S."/>
            <person name="Costanzo M.C."/>
            <person name="Fitzpatrick D.A."/>
            <person name="de Groot P.W."/>
            <person name="Harris D."/>
            <person name="Hoyer L.L."/>
            <person name="Hube B."/>
            <person name="Klis F.M."/>
            <person name="Kodira C."/>
            <person name="Lennard N."/>
            <person name="Logue M.E."/>
            <person name="Martin R."/>
            <person name="Neiman A.M."/>
            <person name="Nikolaou E."/>
            <person name="Quail M.A."/>
            <person name="Quinn J."/>
            <person name="Santos M.C."/>
            <person name="Schmitzberger F.F."/>
            <person name="Sherlock G."/>
            <person name="Shah P."/>
            <person name="Silverstein K.A."/>
            <person name="Skrzypek M.S."/>
            <person name="Soll D."/>
            <person name="Staggs R."/>
            <person name="Stansfield I."/>
            <person name="Stumpf M.P."/>
            <person name="Sudbery P.E."/>
            <person name="Srikantha T."/>
            <person name="Zeng Q."/>
            <person name="Berman J."/>
            <person name="Berriman M."/>
            <person name="Heitman J."/>
            <person name="Gow N.A."/>
            <person name="Lorenz M.C."/>
            <person name="Birren B.W."/>
            <person name="Kellis M."/>
            <person name="Cuomo C.A."/>
        </authorList>
    </citation>
    <scope>NUCLEOTIDE SEQUENCE [LARGE SCALE GENOMIC DNA]</scope>
    <source>
        <strain evidence="3">ATCC MYA-3404 / T1</strain>
    </source>
</reference>
<gene>
    <name evidence="2" type="ORF">CTRG_06175</name>
</gene>
<dbReference type="Gene3D" id="1.10.1520.10">
    <property type="entry name" value="Ribonuclease III domain"/>
    <property type="match status" value="1"/>
</dbReference>
<dbReference type="EMBL" id="GG692406">
    <property type="protein sequence ID" value="EER30135.1"/>
    <property type="molecule type" value="Genomic_DNA"/>
</dbReference>
<evidence type="ECO:0000313" key="2">
    <source>
        <dbReference type="EMBL" id="EER30135.1"/>
    </source>
</evidence>
<feature type="transmembrane region" description="Helical" evidence="1">
    <location>
        <begin position="7"/>
        <end position="28"/>
    </location>
</feature>
<dbReference type="Proteomes" id="UP000002037">
    <property type="component" value="Unassembled WGS sequence"/>
</dbReference>
<dbReference type="eggNOG" id="ENOG502TEBM">
    <property type="taxonomic scope" value="Eukaryota"/>
</dbReference>
<dbReference type="GeneID" id="8300036"/>
<accession>C5MJD2</accession>
<organism evidence="2 3">
    <name type="scientific">Candida tropicalis (strain ATCC MYA-3404 / T1)</name>
    <name type="common">Yeast</name>
    <dbReference type="NCBI Taxonomy" id="294747"/>
    <lineage>
        <taxon>Eukaryota</taxon>
        <taxon>Fungi</taxon>
        <taxon>Dikarya</taxon>
        <taxon>Ascomycota</taxon>
        <taxon>Saccharomycotina</taxon>
        <taxon>Pichiomycetes</taxon>
        <taxon>Debaryomycetaceae</taxon>
        <taxon>Candida/Lodderomyces clade</taxon>
        <taxon>Candida</taxon>
    </lineage>
</organism>
<dbReference type="GO" id="GO:0006396">
    <property type="term" value="P:RNA processing"/>
    <property type="evidence" value="ECO:0007669"/>
    <property type="project" value="InterPro"/>
</dbReference>
<dbReference type="AlphaFoldDB" id="C5MJD2"/>
<sequence>MCKKIVLLFLILVLILSFFLLLFCWWRFSCCNFVSFITFYTQMIRVAHACGFLRRIGNRCYTLRSRHVAITKSSSSSSSHTDPELTILRSQKPLRQAVAGLGSIVQTDRSRIRNIDLSPDLNSDLKLLFIELIKINNWFRGVSDSEISVRIVSSHVKKVLKVEFYSPRLYFAQNMLTKETRNKTNGLVHRIVKQIFDANIDFGFDVPKFFLPQIRCKPNQTGSGGRIIITTRLETVELESMKVLEIQTAKKIADFFSSRQISKIDDQVESRVVWYDELYNENTRVYQKILFADKFSSDIFGKIEKSLKKRALLGFAKSGGTSSAEICFANNKLYFVIDTNLKLKWCDRNNDLRMWLDMQAYKLASELIPVILDKLGDPGIKFNNVITACAYVGADRKISIEANVEIQFVKEHIKPTQTQVVKREFHSKALKLKKVLDLKASNQKHKGFKFLNYDKLQKIGVGKYESKIIKNDVRMSLLKHALRGKFMPVDGLPSLQVATMAGKNFKNPTNREVIEQLGFSVTRELMFYLTAIPVERKLRSVTELLNVFFSKLNDIKLIESNREEDIELRSIESINAYIGLSYLEQKNMDLITQWCKNTLRTQKLTFLYDRDVFMANWMPTIEAIEDRSPLDFSLFLQSNRPVFLHSSLPRLPALPKLKNQFLYSFLRLCVLENSVHGNACTFLRYQLDDLGDAILKKYSAEYFIQLEQIEPQFVWNMDDIHFINSNILFSKLAISYKLHRAIQCEKHANGLRTRLEGSFDRANVLLGDMFERLVAIEYLDDPDKCRKWVFAIYDSIRLSLTAEHKPIKFLDKEKYLETLKYLLQTSSLY</sequence>
<dbReference type="VEuPathDB" id="FungiDB:CTRG_06175"/>
<proteinExistence type="predicted"/>
<dbReference type="GO" id="GO:0004525">
    <property type="term" value="F:ribonuclease III activity"/>
    <property type="evidence" value="ECO:0007669"/>
    <property type="project" value="InterPro"/>
</dbReference>
<keyword evidence="1" id="KW-0472">Membrane</keyword>
<keyword evidence="1" id="KW-0812">Transmembrane</keyword>
<dbReference type="OrthoDB" id="4024589at2759"/>
<keyword evidence="1" id="KW-1133">Transmembrane helix</keyword>
<evidence type="ECO:0000313" key="3">
    <source>
        <dbReference type="Proteomes" id="UP000002037"/>
    </source>
</evidence>
<protein>
    <submittedName>
        <fullName evidence="2">Uncharacterized protein</fullName>
    </submittedName>
</protein>
<dbReference type="KEGG" id="ctp:CTRG_06175"/>
<evidence type="ECO:0000256" key="1">
    <source>
        <dbReference type="SAM" id="Phobius"/>
    </source>
</evidence>
<keyword evidence="3" id="KW-1185">Reference proteome</keyword>
<name>C5MJD2_CANTT</name>